<dbReference type="Proteomes" id="UP001156484">
    <property type="component" value="Chromosome"/>
</dbReference>
<protein>
    <submittedName>
        <fullName evidence="1">SDR family oxidoreductase</fullName>
    </submittedName>
</protein>
<accession>A0ACD4DEH9</accession>
<evidence type="ECO:0000313" key="1">
    <source>
        <dbReference type="EMBL" id="UYP18391.1"/>
    </source>
</evidence>
<organism evidence="1 2">
    <name type="scientific">Rhodococcus sacchari</name>
    <dbReference type="NCBI Taxonomy" id="2962047"/>
    <lineage>
        <taxon>Bacteria</taxon>
        <taxon>Bacillati</taxon>
        <taxon>Actinomycetota</taxon>
        <taxon>Actinomycetes</taxon>
        <taxon>Mycobacteriales</taxon>
        <taxon>Nocardiaceae</taxon>
        <taxon>Rhodococcus</taxon>
    </lineage>
</organism>
<evidence type="ECO:0000313" key="2">
    <source>
        <dbReference type="Proteomes" id="UP001156484"/>
    </source>
</evidence>
<proteinExistence type="predicted"/>
<sequence>MSAPSVFVTGAAAGIGRATVLLFARHGYRVGAVDVDREGLASLAEEAASLTGEVVTDVLDVTDADAWTRVLGAFCSDGRLDILVNNAGLLSSGPFEDIPAERHRALVDVNVTGVLLGCHTAFPYLRDTPGAQLVNLCSASAIYGQPELATYSATKFAVRGLTEALELEWSRHGIRVLDLWPLFVATHMIDDMDIGSRRSLGVNLTADDVARKVFDVTRPGRGSGRVHHPVGLKATLLSTLAQFSPDRANRLVNRLLTSR</sequence>
<dbReference type="EMBL" id="CP107551">
    <property type="protein sequence ID" value="UYP18391.1"/>
    <property type="molecule type" value="Genomic_DNA"/>
</dbReference>
<gene>
    <name evidence="1" type="ORF">OED52_17275</name>
</gene>
<keyword evidence="2" id="KW-1185">Reference proteome</keyword>
<name>A0ACD4DEH9_9NOCA</name>
<reference evidence="1" key="1">
    <citation type="submission" date="2022-10" db="EMBL/GenBank/DDBJ databases">
        <title>Rhodococcus ferula Z13 complete genome.</title>
        <authorList>
            <person name="Long X."/>
            <person name="Zang M."/>
        </authorList>
    </citation>
    <scope>NUCLEOTIDE SEQUENCE</scope>
    <source>
        <strain evidence="1">Z13</strain>
    </source>
</reference>